<dbReference type="Pfam" id="PF00378">
    <property type="entry name" value="ECH_1"/>
    <property type="match status" value="1"/>
</dbReference>
<proteinExistence type="predicted"/>
<keyword evidence="1" id="KW-0413">Isomerase</keyword>
<reference evidence="1 2" key="1">
    <citation type="submission" date="2019-06" db="EMBL/GenBank/DDBJ databases">
        <title>Rhodococcus spaelei sp. nov., isolated from a cave.</title>
        <authorList>
            <person name="Lee S.D."/>
        </authorList>
    </citation>
    <scope>NUCLEOTIDE SEQUENCE [LARGE SCALE GENOMIC DNA]</scope>
    <source>
        <strain evidence="1 2">C9-5</strain>
    </source>
</reference>
<dbReference type="OrthoDB" id="3567227at2"/>
<dbReference type="EMBL" id="VIGH01000004">
    <property type="protein sequence ID" value="TQF69424.1"/>
    <property type="molecule type" value="Genomic_DNA"/>
</dbReference>
<dbReference type="RefSeq" id="WP_142099461.1">
    <property type="nucleotide sequence ID" value="NZ_VIGH01000004.1"/>
</dbReference>
<dbReference type="AlphaFoldDB" id="A0A541BAS1"/>
<keyword evidence="2" id="KW-1185">Reference proteome</keyword>
<name>A0A541BAS1_9NOCA</name>
<dbReference type="Gene3D" id="3.90.226.10">
    <property type="entry name" value="2-enoyl-CoA Hydratase, Chain A, domain 1"/>
    <property type="match status" value="1"/>
</dbReference>
<gene>
    <name evidence="1" type="ORF">FK531_11915</name>
</gene>
<dbReference type="InterPro" id="IPR001753">
    <property type="entry name" value="Enoyl-CoA_hydra/iso"/>
</dbReference>
<dbReference type="GO" id="GO:0004165">
    <property type="term" value="F:delta(3)-delta(2)-enoyl-CoA isomerase activity"/>
    <property type="evidence" value="ECO:0007669"/>
    <property type="project" value="TreeGrafter"/>
</dbReference>
<dbReference type="InterPro" id="IPR029045">
    <property type="entry name" value="ClpP/crotonase-like_dom_sf"/>
</dbReference>
<dbReference type="GO" id="GO:0006635">
    <property type="term" value="P:fatty acid beta-oxidation"/>
    <property type="evidence" value="ECO:0007669"/>
    <property type="project" value="TreeGrafter"/>
</dbReference>
<comment type="caution">
    <text evidence="1">The sequence shown here is derived from an EMBL/GenBank/DDBJ whole genome shotgun (WGS) entry which is preliminary data.</text>
</comment>
<evidence type="ECO:0000313" key="2">
    <source>
        <dbReference type="Proteomes" id="UP000316256"/>
    </source>
</evidence>
<dbReference type="PANTHER" id="PTHR11941:SF75">
    <property type="entry name" value="ENOYL-COA HYDRATASE_ISOMERASE FAMILY PROTEIN"/>
    <property type="match status" value="1"/>
</dbReference>
<sequence>MPYLERSGDVFVLYLGSEGERDQENAFHPQWMDEIEALLDEVDASEGPAALVTTAVGKFYSTGLDTAWVAQNLEQLNSYMDRVHALFARVLTLPMATVAAMPGHTFGGGAILATAHDHQVMRGDRGFFCLPGITVGISYTPGSLELLTARLPSRAAHAALTTGRRYGGTDAQALGLVDEVAAGDDVLSRAVARAQGLVHTRGRTLGEIKSALYAGAVAALRTPSASLETQEAAVTAVDRSAPTDR</sequence>
<dbReference type="Proteomes" id="UP000316256">
    <property type="component" value="Unassembled WGS sequence"/>
</dbReference>
<evidence type="ECO:0000313" key="1">
    <source>
        <dbReference type="EMBL" id="TQF69424.1"/>
    </source>
</evidence>
<organism evidence="1 2">
    <name type="scientific">Rhodococcus spelaei</name>
    <dbReference type="NCBI Taxonomy" id="2546320"/>
    <lineage>
        <taxon>Bacteria</taxon>
        <taxon>Bacillati</taxon>
        <taxon>Actinomycetota</taxon>
        <taxon>Actinomycetes</taxon>
        <taxon>Mycobacteriales</taxon>
        <taxon>Nocardiaceae</taxon>
        <taxon>Rhodococcus</taxon>
    </lineage>
</organism>
<dbReference type="CDD" id="cd06558">
    <property type="entry name" value="crotonase-like"/>
    <property type="match status" value="1"/>
</dbReference>
<dbReference type="PANTHER" id="PTHR11941">
    <property type="entry name" value="ENOYL-COA HYDRATASE-RELATED"/>
    <property type="match status" value="1"/>
</dbReference>
<dbReference type="SUPFAM" id="SSF52096">
    <property type="entry name" value="ClpP/crotonase"/>
    <property type="match status" value="1"/>
</dbReference>
<accession>A0A541BAS1</accession>
<protein>
    <submittedName>
        <fullName evidence="1">Enoyl-CoA hydratase/isomerase family protein</fullName>
    </submittedName>
</protein>